<dbReference type="EMBL" id="CP023284">
    <property type="protein sequence ID" value="ATA55239.1"/>
    <property type="molecule type" value="Genomic_DNA"/>
</dbReference>
<dbReference type="Gene3D" id="3.30.2010.10">
    <property type="entry name" value="Metalloproteases ('zincins'), catalytic domain"/>
    <property type="match status" value="1"/>
</dbReference>
<dbReference type="KEGG" id="vbo:CKY39_19985"/>
<dbReference type="AlphaFoldDB" id="A0A250DMN5"/>
<organism evidence="9 10">
    <name type="scientific">Variovorax boronicumulans</name>
    <dbReference type="NCBI Taxonomy" id="436515"/>
    <lineage>
        <taxon>Bacteria</taxon>
        <taxon>Pseudomonadati</taxon>
        <taxon>Pseudomonadota</taxon>
        <taxon>Betaproteobacteria</taxon>
        <taxon>Burkholderiales</taxon>
        <taxon>Comamonadaceae</taxon>
        <taxon>Variovorax</taxon>
    </lineage>
</organism>
<comment type="cofactor">
    <cofactor evidence="6">
        <name>Zn(2+)</name>
        <dbReference type="ChEBI" id="CHEBI:29105"/>
    </cofactor>
    <text evidence="6">Binds 1 zinc ion per subunit.</text>
</comment>
<gene>
    <name evidence="9" type="ORF">CKY39_19985</name>
</gene>
<dbReference type="InterPro" id="IPR051156">
    <property type="entry name" value="Mito/Outer_Membr_Metalloprot"/>
</dbReference>
<sequence length="251" mass="26272">MRHLLITITAAAALSACGGMKNLDSNALAGAGGSAFKAMSLTDGDVQALANQSCAELDKSSKVAAPTDAYSKRLERVRQGLPTTIGGQPASYKVYLTKDVNAWAMGNGCIRVYSGLMDLMNDDELRGIIGHEIGHVALGHSKKAMQTAYAVSAARGLAGATGNAAITQLSSSQIGDFAEKLVNAQFSQSQETDSDNYAFDLLTTQKLKREGLVTAFQKLAKLDGGKSSMLSSHPASGDRAANIQKRLATSK</sequence>
<keyword evidence="2" id="KW-0479">Metal-binding</keyword>
<evidence type="ECO:0000256" key="7">
    <source>
        <dbReference type="SAM" id="MobiDB-lite"/>
    </source>
</evidence>
<dbReference type="Pfam" id="PF01435">
    <property type="entry name" value="Peptidase_M48"/>
    <property type="match status" value="1"/>
</dbReference>
<evidence type="ECO:0000256" key="5">
    <source>
        <dbReference type="ARBA" id="ARBA00023049"/>
    </source>
</evidence>
<name>A0A250DMN5_9BURK</name>
<keyword evidence="3 6" id="KW-0378">Hydrolase</keyword>
<feature type="region of interest" description="Disordered" evidence="7">
    <location>
        <begin position="225"/>
        <end position="251"/>
    </location>
</feature>
<evidence type="ECO:0000259" key="8">
    <source>
        <dbReference type="Pfam" id="PF01435"/>
    </source>
</evidence>
<protein>
    <submittedName>
        <fullName evidence="9">Peptidase</fullName>
    </submittedName>
</protein>
<keyword evidence="5 6" id="KW-0482">Metalloprotease</keyword>
<dbReference type="InterPro" id="IPR001915">
    <property type="entry name" value="Peptidase_M48"/>
</dbReference>
<dbReference type="Proteomes" id="UP000217154">
    <property type="component" value="Chromosome"/>
</dbReference>
<dbReference type="RefSeq" id="WP_095745644.1">
    <property type="nucleotide sequence ID" value="NZ_CP023284.1"/>
</dbReference>
<feature type="domain" description="Peptidase M48" evidence="8">
    <location>
        <begin position="74"/>
        <end position="246"/>
    </location>
</feature>
<reference evidence="9 10" key="1">
    <citation type="submission" date="2017-09" db="EMBL/GenBank/DDBJ databases">
        <title>The diverse metabolic capabilities of V. boronicumulans make it an excellent choice for continued studies on novel biodegradation.</title>
        <authorList>
            <person name="Sun S."/>
        </authorList>
    </citation>
    <scope>NUCLEOTIDE SEQUENCE [LARGE SCALE GENOMIC DNA]</scope>
    <source>
        <strain evidence="9 10">J1</strain>
    </source>
</reference>
<accession>A0A250DMN5</accession>
<dbReference type="CDD" id="cd07334">
    <property type="entry name" value="M48C_loiP_like"/>
    <property type="match status" value="1"/>
</dbReference>
<evidence type="ECO:0000256" key="3">
    <source>
        <dbReference type="ARBA" id="ARBA00022801"/>
    </source>
</evidence>
<dbReference type="GO" id="GO:0004222">
    <property type="term" value="F:metalloendopeptidase activity"/>
    <property type="evidence" value="ECO:0007669"/>
    <property type="project" value="InterPro"/>
</dbReference>
<dbReference type="GO" id="GO:0046872">
    <property type="term" value="F:metal ion binding"/>
    <property type="evidence" value="ECO:0007669"/>
    <property type="project" value="UniProtKB-KW"/>
</dbReference>
<evidence type="ECO:0000256" key="6">
    <source>
        <dbReference type="RuleBase" id="RU003983"/>
    </source>
</evidence>
<keyword evidence="1 6" id="KW-0645">Protease</keyword>
<comment type="similarity">
    <text evidence="6">Belongs to the peptidase M48 family.</text>
</comment>
<dbReference type="GO" id="GO:0016020">
    <property type="term" value="C:membrane"/>
    <property type="evidence" value="ECO:0007669"/>
    <property type="project" value="TreeGrafter"/>
</dbReference>
<evidence type="ECO:0000256" key="1">
    <source>
        <dbReference type="ARBA" id="ARBA00022670"/>
    </source>
</evidence>
<dbReference type="PANTHER" id="PTHR22726:SF8">
    <property type="entry name" value="METALLOPROTEASE YCAL"/>
    <property type="match status" value="1"/>
</dbReference>
<evidence type="ECO:0000256" key="2">
    <source>
        <dbReference type="ARBA" id="ARBA00022723"/>
    </source>
</evidence>
<dbReference type="PANTHER" id="PTHR22726">
    <property type="entry name" value="METALLOENDOPEPTIDASE OMA1"/>
    <property type="match status" value="1"/>
</dbReference>
<evidence type="ECO:0000313" key="10">
    <source>
        <dbReference type="Proteomes" id="UP000217154"/>
    </source>
</evidence>
<proteinExistence type="inferred from homology"/>
<keyword evidence="4 6" id="KW-0862">Zinc</keyword>
<dbReference type="PROSITE" id="PS51257">
    <property type="entry name" value="PROKAR_LIPOPROTEIN"/>
    <property type="match status" value="1"/>
</dbReference>
<dbReference type="GO" id="GO:0051603">
    <property type="term" value="P:proteolysis involved in protein catabolic process"/>
    <property type="evidence" value="ECO:0007669"/>
    <property type="project" value="TreeGrafter"/>
</dbReference>
<evidence type="ECO:0000313" key="9">
    <source>
        <dbReference type="EMBL" id="ATA55239.1"/>
    </source>
</evidence>
<evidence type="ECO:0000256" key="4">
    <source>
        <dbReference type="ARBA" id="ARBA00022833"/>
    </source>
</evidence>